<accession>A0AAE3YC49</accession>
<evidence type="ECO:0000313" key="1">
    <source>
        <dbReference type="EMBL" id="MDR6527436.1"/>
    </source>
</evidence>
<comment type="caution">
    <text evidence="1">The sequence shown here is derived from an EMBL/GenBank/DDBJ whole genome shotgun (WGS) entry which is preliminary data.</text>
</comment>
<protein>
    <submittedName>
        <fullName evidence="1">Uncharacterized protein</fullName>
    </submittedName>
</protein>
<evidence type="ECO:0000313" key="2">
    <source>
        <dbReference type="Proteomes" id="UP001184861"/>
    </source>
</evidence>
<gene>
    <name evidence="1" type="ORF">J2787_002828</name>
</gene>
<name>A0AAE3YC49_9FLAO</name>
<dbReference type="Proteomes" id="UP001184861">
    <property type="component" value="Unassembled WGS sequence"/>
</dbReference>
<dbReference type="AlphaFoldDB" id="A0AAE3YC49"/>
<organism evidence="1 2">
    <name type="scientific">Chryseobacterium rhizosphaerae</name>
    <dbReference type="NCBI Taxonomy" id="395937"/>
    <lineage>
        <taxon>Bacteria</taxon>
        <taxon>Pseudomonadati</taxon>
        <taxon>Bacteroidota</taxon>
        <taxon>Flavobacteriia</taxon>
        <taxon>Flavobacteriales</taxon>
        <taxon>Weeksellaceae</taxon>
        <taxon>Chryseobacterium group</taxon>
        <taxon>Chryseobacterium</taxon>
    </lineage>
</organism>
<proteinExistence type="predicted"/>
<sequence>MDYNNILDTIAEHIKPISSSKRYWLIRTQGGELFDTFYENDFVGLDHQQISLRDLSALRSRYLDDAKFHNAIKDAVIDYYTEDLETGEKSLADRTITLIANQIYKFHRQVRKGDIVIIPSYSSTKIAFGEILESGIASFSEGELRKFDYTQQYLNKRVKWLKEFDRRNLDPNIFKMFTAHQAINEVGKYAHVIERTLQDFFVLDNEAHLIINVQKETGVNARGLFGLGHNFLDILDGVINELDLDDVNTNDFQVEVNINSPGKIDLKSLSKKGTVIALITLGVFGGGFEYGDFSMKTEGLVGFVKALEKAVSDYKDREQNRNMQMQIFNEYKGKLDVKKVDDMVKIMKQVDDNQDKPK</sequence>
<reference evidence="1" key="1">
    <citation type="submission" date="2023-07" db="EMBL/GenBank/DDBJ databases">
        <title>Sorghum-associated microbial communities from plants grown in Nebraska, USA.</title>
        <authorList>
            <person name="Schachtman D."/>
        </authorList>
    </citation>
    <scope>NUCLEOTIDE SEQUENCE</scope>
    <source>
        <strain evidence="1">DS2360</strain>
    </source>
</reference>
<dbReference type="RefSeq" id="WP_309946840.1">
    <property type="nucleotide sequence ID" value="NZ_JAVDQY010000003.1"/>
</dbReference>
<dbReference type="EMBL" id="JAVDQY010000003">
    <property type="protein sequence ID" value="MDR6527436.1"/>
    <property type="molecule type" value="Genomic_DNA"/>
</dbReference>